<dbReference type="FunCoup" id="F1A4H9">
    <property type="interactions" value="727"/>
</dbReference>
<keyword evidence="2" id="KW-1185">Reference proteome</keyword>
<dbReference type="VEuPathDB" id="AmoebaDB:DICPUDRAFT_93244"/>
<proteinExistence type="predicted"/>
<dbReference type="RefSeq" id="XP_003294573.1">
    <property type="nucleotide sequence ID" value="XM_003294525.1"/>
</dbReference>
<sequence length="182" mass="21183">MKIKSNKLNKKLTNQQNDFISFGFFPNYFDINNKSCNDFKEYKISIIGSDLNSQVLVNNTNDKLIKKSQINKINNNTNNSTNNNIQCKNIIATITVPKNKKQQRKRSTLNQLNKKLTWVYYSYDCYGSKKTFYDDNNSNLYPNNSDLKCSTCNSDNEKIFKLKKGSFECPKCLSRPQTHQEI</sequence>
<dbReference type="AlphaFoldDB" id="F1A4H9"/>
<evidence type="ECO:0000313" key="2">
    <source>
        <dbReference type="Proteomes" id="UP000001064"/>
    </source>
</evidence>
<dbReference type="InParanoid" id="F1A4H9"/>
<dbReference type="eggNOG" id="ENOG502RIPR">
    <property type="taxonomic scope" value="Eukaryota"/>
</dbReference>
<dbReference type="KEGG" id="dpp:DICPUDRAFT_93244"/>
<dbReference type="GeneID" id="10506960"/>
<dbReference type="Proteomes" id="UP000001064">
    <property type="component" value="Unassembled WGS sequence"/>
</dbReference>
<evidence type="ECO:0000313" key="1">
    <source>
        <dbReference type="EMBL" id="EGC28896.1"/>
    </source>
</evidence>
<protein>
    <submittedName>
        <fullName evidence="1">Uncharacterized protein</fullName>
    </submittedName>
</protein>
<organism evidence="1 2">
    <name type="scientific">Dictyostelium purpureum</name>
    <name type="common">Slime mold</name>
    <dbReference type="NCBI Taxonomy" id="5786"/>
    <lineage>
        <taxon>Eukaryota</taxon>
        <taxon>Amoebozoa</taxon>
        <taxon>Evosea</taxon>
        <taxon>Eumycetozoa</taxon>
        <taxon>Dictyostelia</taxon>
        <taxon>Dictyosteliales</taxon>
        <taxon>Dictyosteliaceae</taxon>
        <taxon>Dictyostelium</taxon>
    </lineage>
</organism>
<gene>
    <name evidence="1" type="ORF">DICPUDRAFT_93244</name>
</gene>
<reference evidence="2" key="1">
    <citation type="journal article" date="2011" name="Genome Biol.">
        <title>Comparative genomics of the social amoebae Dictyostelium discoideum and Dictyostelium purpureum.</title>
        <authorList>
            <consortium name="US DOE Joint Genome Institute (JGI-PGF)"/>
            <person name="Sucgang R."/>
            <person name="Kuo A."/>
            <person name="Tian X."/>
            <person name="Salerno W."/>
            <person name="Parikh A."/>
            <person name="Feasley C.L."/>
            <person name="Dalin E."/>
            <person name="Tu H."/>
            <person name="Huang E."/>
            <person name="Barry K."/>
            <person name="Lindquist E."/>
            <person name="Shapiro H."/>
            <person name="Bruce D."/>
            <person name="Schmutz J."/>
            <person name="Salamov A."/>
            <person name="Fey P."/>
            <person name="Gaudet P."/>
            <person name="Anjard C."/>
            <person name="Babu M.M."/>
            <person name="Basu S."/>
            <person name="Bushmanova Y."/>
            <person name="van der Wel H."/>
            <person name="Katoh-Kurasawa M."/>
            <person name="Dinh C."/>
            <person name="Coutinho P.M."/>
            <person name="Saito T."/>
            <person name="Elias M."/>
            <person name="Schaap P."/>
            <person name="Kay R.R."/>
            <person name="Henrissat B."/>
            <person name="Eichinger L."/>
            <person name="Rivero F."/>
            <person name="Putnam N.H."/>
            <person name="West C.M."/>
            <person name="Loomis W.F."/>
            <person name="Chisholm R.L."/>
            <person name="Shaulsky G."/>
            <person name="Strassmann J.E."/>
            <person name="Queller D.C."/>
            <person name="Kuspa A."/>
            <person name="Grigoriev I.V."/>
        </authorList>
    </citation>
    <scope>NUCLEOTIDE SEQUENCE [LARGE SCALE GENOMIC DNA]</scope>
    <source>
        <strain evidence="2">QSDP1</strain>
    </source>
</reference>
<dbReference type="EMBL" id="GL871522">
    <property type="protein sequence ID" value="EGC28896.1"/>
    <property type="molecule type" value="Genomic_DNA"/>
</dbReference>
<dbReference type="OMA" id="NIQCKNI"/>
<accession>F1A4H9</accession>
<name>F1A4H9_DICPU</name>